<dbReference type="EMBL" id="KI913964">
    <property type="protein sequence ID" value="ETW00783.1"/>
    <property type="molecule type" value="Genomic_DNA"/>
</dbReference>
<evidence type="ECO:0000313" key="7">
    <source>
        <dbReference type="EMBL" id="ETW00783.1"/>
    </source>
</evidence>
<dbReference type="STRING" id="157072.A0A024U583"/>
<feature type="repeat" description="WD" evidence="6">
    <location>
        <begin position="259"/>
        <end position="301"/>
    </location>
</feature>
<dbReference type="RefSeq" id="XP_008870918.1">
    <property type="nucleotide sequence ID" value="XM_008872696.1"/>
</dbReference>
<comment type="pathway">
    <text evidence="1">Protein modification; protein ubiquitination.</text>
</comment>
<dbReference type="InterPro" id="IPR001680">
    <property type="entry name" value="WD40_rpt"/>
</dbReference>
<accession>A0A024U583</accession>
<evidence type="ECO:0000256" key="1">
    <source>
        <dbReference type="ARBA" id="ARBA00004906"/>
    </source>
</evidence>
<gene>
    <name evidence="7" type="ORF">H310_07320</name>
</gene>
<dbReference type="Gene3D" id="2.130.10.10">
    <property type="entry name" value="YVTN repeat-like/Quinoprotein amine dehydrogenase"/>
    <property type="match status" value="3"/>
</dbReference>
<organism evidence="7">
    <name type="scientific">Aphanomyces invadans</name>
    <dbReference type="NCBI Taxonomy" id="157072"/>
    <lineage>
        <taxon>Eukaryota</taxon>
        <taxon>Sar</taxon>
        <taxon>Stramenopiles</taxon>
        <taxon>Oomycota</taxon>
        <taxon>Saprolegniomycetes</taxon>
        <taxon>Saprolegniales</taxon>
        <taxon>Verrucalvaceae</taxon>
        <taxon>Aphanomyces</taxon>
    </lineage>
</organism>
<evidence type="ECO:0000256" key="3">
    <source>
        <dbReference type="ARBA" id="ARBA00022737"/>
    </source>
</evidence>
<dbReference type="PANTHER" id="PTHR22852">
    <property type="entry name" value="LETHAL 2 DENTICLELESS PROTEIN RETINOIC ACID-REGULATED NUCLEAR MATRIX-ASSOCIATED PROTEIN"/>
    <property type="match status" value="1"/>
</dbReference>
<feature type="repeat" description="WD" evidence="6">
    <location>
        <begin position="140"/>
        <end position="181"/>
    </location>
</feature>
<dbReference type="InterPro" id="IPR051865">
    <property type="entry name" value="WD-repeat_CDT2_adapter"/>
</dbReference>
<dbReference type="OrthoDB" id="2096344at2759"/>
<dbReference type="AlphaFoldDB" id="A0A024U583"/>
<name>A0A024U583_9STRA</name>
<dbReference type="InterPro" id="IPR015943">
    <property type="entry name" value="WD40/YVTN_repeat-like_dom_sf"/>
</dbReference>
<dbReference type="SUPFAM" id="SSF50978">
    <property type="entry name" value="WD40 repeat-like"/>
    <property type="match status" value="1"/>
</dbReference>
<dbReference type="GO" id="GO:0005634">
    <property type="term" value="C:nucleus"/>
    <property type="evidence" value="ECO:0007669"/>
    <property type="project" value="TreeGrafter"/>
</dbReference>
<dbReference type="Pfam" id="PF00400">
    <property type="entry name" value="WD40"/>
    <property type="match status" value="5"/>
</dbReference>
<protein>
    <submittedName>
        <fullName evidence="7">Uncharacterized protein</fullName>
    </submittedName>
</protein>
<dbReference type="InterPro" id="IPR036322">
    <property type="entry name" value="WD40_repeat_dom_sf"/>
</dbReference>
<dbReference type="GO" id="GO:0030674">
    <property type="term" value="F:protein-macromolecule adaptor activity"/>
    <property type="evidence" value="ECO:0007669"/>
    <property type="project" value="TreeGrafter"/>
</dbReference>
<dbReference type="GO" id="GO:0043161">
    <property type="term" value="P:proteasome-mediated ubiquitin-dependent protein catabolic process"/>
    <property type="evidence" value="ECO:0007669"/>
    <property type="project" value="TreeGrafter"/>
</dbReference>
<dbReference type="CDD" id="cd00200">
    <property type="entry name" value="WD40"/>
    <property type="match status" value="1"/>
</dbReference>
<keyword evidence="4" id="KW-0833">Ubl conjugation pathway</keyword>
<feature type="repeat" description="WD" evidence="6">
    <location>
        <begin position="182"/>
        <end position="224"/>
    </location>
</feature>
<dbReference type="PROSITE" id="PS50082">
    <property type="entry name" value="WD_REPEATS_2"/>
    <property type="match status" value="5"/>
</dbReference>
<evidence type="ECO:0000256" key="5">
    <source>
        <dbReference type="ARBA" id="ARBA00038344"/>
    </source>
</evidence>
<dbReference type="PROSITE" id="PS50294">
    <property type="entry name" value="WD_REPEATS_REGION"/>
    <property type="match status" value="3"/>
</dbReference>
<feature type="repeat" description="WD" evidence="6">
    <location>
        <begin position="401"/>
        <end position="435"/>
    </location>
</feature>
<sequence length="515" mass="57568">MKRRCDGRASTIVHHLRHRELQHRYAPQPPRYERAHMLSYLSWDSSTTINPNGRVELYVKRPLLMTLRSDRQDVYMSQDETYEHRIPPFHVAFSEKRMHGTLLAVADEEGWVSLFTTHDRKPHLPQHHQSCNHERPMSKFSAHQNAIFDLIWCSDDAHIATASGDQHLSVWDVETSAKLCHFEGHSMSVKCVRQMPGSPHVFASGSRDGNVYFWDTRHPYPVSSDPNGVATFRPVDSCIRCHDFDSSATDRRKKRRMSIPNAQRSVTCVEFTGDGNQLISSGAVDGMVKFWDLRAMEKDAFKLVRSFSCLNPNGRRYGISSLTLDHTKTKLLVSAASNDIFLYDLVRATNDPVAKYYGHKNSSFYVKSGFSPDSNFVVSGSVDHNVYIWDAQSAGAPAVVLRGHEGEVSSVVWCKADFSKIASCSDDGTVRVWHMGHDMDETSMLQNTTSSCGRGCHVGRAEVYPESPMPSSTIHGLVVAHAPPASVTISPAAAATTSRPSAAAAQPTTLHHFWK</sequence>
<reference evidence="7" key="1">
    <citation type="submission" date="2013-12" db="EMBL/GenBank/DDBJ databases">
        <title>The Genome Sequence of Aphanomyces invadans NJM9701.</title>
        <authorList>
            <consortium name="The Broad Institute Genomics Platform"/>
            <person name="Russ C."/>
            <person name="Tyler B."/>
            <person name="van West P."/>
            <person name="Dieguez-Uribeondo J."/>
            <person name="Young S.K."/>
            <person name="Zeng Q."/>
            <person name="Gargeya S."/>
            <person name="Fitzgerald M."/>
            <person name="Abouelleil A."/>
            <person name="Alvarado L."/>
            <person name="Chapman S.B."/>
            <person name="Gainer-Dewar J."/>
            <person name="Goldberg J."/>
            <person name="Griggs A."/>
            <person name="Gujja S."/>
            <person name="Hansen M."/>
            <person name="Howarth C."/>
            <person name="Imamovic A."/>
            <person name="Ireland A."/>
            <person name="Larimer J."/>
            <person name="McCowan C."/>
            <person name="Murphy C."/>
            <person name="Pearson M."/>
            <person name="Poon T.W."/>
            <person name="Priest M."/>
            <person name="Roberts A."/>
            <person name="Saif S."/>
            <person name="Shea T."/>
            <person name="Sykes S."/>
            <person name="Wortman J."/>
            <person name="Nusbaum C."/>
            <person name="Birren B."/>
        </authorList>
    </citation>
    <scope>NUCLEOTIDE SEQUENCE [LARGE SCALE GENOMIC DNA]</scope>
    <source>
        <strain evidence="7">NJM9701</strain>
    </source>
</reference>
<dbReference type="eggNOG" id="KOG0321">
    <property type="taxonomic scope" value="Eukaryota"/>
</dbReference>
<dbReference type="SMART" id="SM00320">
    <property type="entry name" value="WD40"/>
    <property type="match status" value="6"/>
</dbReference>
<evidence type="ECO:0000256" key="2">
    <source>
        <dbReference type="ARBA" id="ARBA00022574"/>
    </source>
</evidence>
<keyword evidence="2 6" id="KW-0853">WD repeat</keyword>
<dbReference type="InterPro" id="IPR019775">
    <property type="entry name" value="WD40_repeat_CS"/>
</dbReference>
<evidence type="ECO:0000256" key="6">
    <source>
        <dbReference type="PROSITE-ProRule" id="PRU00221"/>
    </source>
</evidence>
<comment type="similarity">
    <text evidence="5">Belongs to the WD repeat cdt2 family.</text>
</comment>
<dbReference type="InterPro" id="IPR020472">
    <property type="entry name" value="WD40_PAC1"/>
</dbReference>
<dbReference type="GeneID" id="20084370"/>
<dbReference type="VEuPathDB" id="FungiDB:H310_07320"/>
<proteinExistence type="inferred from homology"/>
<keyword evidence="3" id="KW-0677">Repeat</keyword>
<evidence type="ECO:0000256" key="4">
    <source>
        <dbReference type="ARBA" id="ARBA00022786"/>
    </source>
</evidence>
<feature type="repeat" description="WD" evidence="6">
    <location>
        <begin position="370"/>
        <end position="399"/>
    </location>
</feature>
<dbReference type="PANTHER" id="PTHR22852:SF0">
    <property type="entry name" value="DENTICLELESS PROTEIN HOMOLOG"/>
    <property type="match status" value="1"/>
</dbReference>
<dbReference type="PRINTS" id="PR00320">
    <property type="entry name" value="GPROTEINBRPT"/>
</dbReference>
<dbReference type="PROSITE" id="PS00678">
    <property type="entry name" value="WD_REPEATS_1"/>
    <property type="match status" value="3"/>
</dbReference>